<organism evidence="1 2">
    <name type="scientific">Eretmocerus hayati</name>
    <dbReference type="NCBI Taxonomy" id="131215"/>
    <lineage>
        <taxon>Eukaryota</taxon>
        <taxon>Metazoa</taxon>
        <taxon>Ecdysozoa</taxon>
        <taxon>Arthropoda</taxon>
        <taxon>Hexapoda</taxon>
        <taxon>Insecta</taxon>
        <taxon>Pterygota</taxon>
        <taxon>Neoptera</taxon>
        <taxon>Endopterygota</taxon>
        <taxon>Hymenoptera</taxon>
        <taxon>Apocrita</taxon>
        <taxon>Proctotrupomorpha</taxon>
        <taxon>Chalcidoidea</taxon>
        <taxon>Aphelinidae</taxon>
        <taxon>Aphelininae</taxon>
        <taxon>Eretmocerus</taxon>
    </lineage>
</organism>
<protein>
    <submittedName>
        <fullName evidence="1">Uncharacterized protein</fullName>
    </submittedName>
</protein>
<proteinExistence type="predicted"/>
<accession>A0ACC2NVX5</accession>
<name>A0ACC2NVX5_9HYME</name>
<dbReference type="EMBL" id="CM056742">
    <property type="protein sequence ID" value="KAJ8675445.1"/>
    <property type="molecule type" value="Genomic_DNA"/>
</dbReference>
<sequence>MGIPGLASYVENYSYDFLRDYKLHNQPLVIDGSSTFFQLYIASKCDYMYGGNYSKYADIVNRFFTNLLECGVVPIIIFDGGWEDKKICTLYNRLKEHIQRIYNQELLAKSIIPPIFAKDVFKFVARQKGAHFIQTIFEADDHIAGLAKNLGCPVLSNDSDFYFYGADYITFNASDLLNPQTLGDGYIRCKIFRTEHWLNRFPRLEIRNLPLIAALLGNDEIDPIIFENFFKTLKVPSSIIRNHRNISHRIIAAISHWLQGRSIDSAVIEILSKVRPENHRLVKEKIENVMNSYAVLPNNIDEILQLLPEEIASTRQRTADIVPYRFRHLQCGPNLASEYLGGDYVYLNACPRVRNAISSEGSTRISAPIINNDPLPVWFRDKYAKALLPSEFINMLFRQTTKFDVCVEDISLPLPSKTCFKIIGIIHEILSNRSRNHRELRYISRGEGAQCFDVRINTVPSPNCILPCEIPALEDLDNLDSSMKKQIFMATLDIDDNLNNFPNQWRLYIATIKYWKSESNLVTENHIYALVISMIFNIVQKYISPNEEVFGKLSLEECIRNANSVHEKQILNSIKDLNLNQCLTAESNFEIKAQIINYMGFDRIVIHVFTLFQTCLKNIKYLNALLNSPLNVDANLPEFFNGVLIYNIYCGLTATRGGPEEYVRDFFRQCPSVLKLFSLVMTEI</sequence>
<dbReference type="Proteomes" id="UP001239111">
    <property type="component" value="Chromosome 2"/>
</dbReference>
<keyword evidence="2" id="KW-1185">Reference proteome</keyword>
<gene>
    <name evidence="1" type="ORF">QAD02_011231</name>
</gene>
<evidence type="ECO:0000313" key="2">
    <source>
        <dbReference type="Proteomes" id="UP001239111"/>
    </source>
</evidence>
<evidence type="ECO:0000313" key="1">
    <source>
        <dbReference type="EMBL" id="KAJ8675445.1"/>
    </source>
</evidence>
<comment type="caution">
    <text evidence="1">The sequence shown here is derived from an EMBL/GenBank/DDBJ whole genome shotgun (WGS) entry which is preliminary data.</text>
</comment>
<reference evidence="1" key="1">
    <citation type="submission" date="2023-04" db="EMBL/GenBank/DDBJ databases">
        <title>A chromosome-level genome assembly of the parasitoid wasp Eretmocerus hayati.</title>
        <authorList>
            <person name="Zhong Y."/>
            <person name="Liu S."/>
            <person name="Liu Y."/>
        </authorList>
    </citation>
    <scope>NUCLEOTIDE SEQUENCE</scope>
    <source>
        <strain evidence="1">ZJU_SS_LIU_2023</strain>
    </source>
</reference>